<proteinExistence type="predicted"/>
<gene>
    <name evidence="1" type="ORF">QO006_001264</name>
</gene>
<reference evidence="1 2" key="1">
    <citation type="submission" date="2023-07" db="EMBL/GenBank/DDBJ databases">
        <title>Genomic Encyclopedia of Type Strains, Phase IV (KMG-IV): sequencing the most valuable type-strain genomes for metagenomic binning, comparative biology and taxonomic classification.</title>
        <authorList>
            <person name="Goeker M."/>
        </authorList>
    </citation>
    <scope>NUCLEOTIDE SEQUENCE [LARGE SCALE GENOMIC DNA]</scope>
    <source>
        <strain evidence="1 2">NIO-1023</strain>
    </source>
</reference>
<evidence type="ECO:0000313" key="2">
    <source>
        <dbReference type="Proteomes" id="UP001232163"/>
    </source>
</evidence>
<keyword evidence="2" id="KW-1185">Reference proteome</keyword>
<dbReference type="EMBL" id="JAURUR010000002">
    <property type="protein sequence ID" value="MDP9763847.1"/>
    <property type="molecule type" value="Genomic_DNA"/>
</dbReference>
<name>A0ABT9MB79_9DEIO</name>
<organism evidence="1 2">
    <name type="scientific">Deinococcus enclensis</name>
    <dbReference type="NCBI Taxonomy" id="1049582"/>
    <lineage>
        <taxon>Bacteria</taxon>
        <taxon>Thermotogati</taxon>
        <taxon>Deinococcota</taxon>
        <taxon>Deinococci</taxon>
        <taxon>Deinococcales</taxon>
        <taxon>Deinococcaceae</taxon>
        <taxon>Deinococcus</taxon>
    </lineage>
</organism>
<protein>
    <submittedName>
        <fullName evidence="1">Uncharacterized protein</fullName>
    </submittedName>
</protein>
<evidence type="ECO:0000313" key="1">
    <source>
        <dbReference type="EMBL" id="MDP9763847.1"/>
    </source>
</evidence>
<accession>A0ABT9MB79</accession>
<dbReference type="Proteomes" id="UP001232163">
    <property type="component" value="Unassembled WGS sequence"/>
</dbReference>
<dbReference type="RefSeq" id="WP_307464991.1">
    <property type="nucleotide sequence ID" value="NZ_JAURUR010000002.1"/>
</dbReference>
<comment type="caution">
    <text evidence="1">The sequence shown here is derived from an EMBL/GenBank/DDBJ whole genome shotgun (WGS) entry which is preliminary data.</text>
</comment>
<sequence length="406" mass="44978">MTIKRLAQLDDGIYQDAVTTADTRHNRAYVNVNLHLHELARKGDIAVDLYDPELRVNGHAVSPVRQILVNSGVILDGPNASTCAVFTPNHPDYVRGADVLFGALTQEMFEGSMGITRNQDLSFSTNPGAPGDVEYPLQLRGLVDQRDDVAEELVTLDDLVDTTTGVDGDGYRSAQIVEPEYDSYSFSRVAEASDMPLYTITSSDRQVYVFKRGGRVRSSYEALRRLKLPLLQLTFDTIAEGERRARVKEALAVAVNGDENGNGYILDSTTPADWTIQVIDEYRLKLAIRGRSIRLYVGDLTEVLRLLGLRYPVANQALTPDQLAMYGAGMRAPDGRMLRVAPEGSILDGSKTLLAITRGLERVIENGSQIQETQKFIRNQTQEWTMSINEGFAKPFANSVHAIRRA</sequence>